<name>M7NJK5_9BACT</name>
<dbReference type="PANTHER" id="PTHR37507:SF2">
    <property type="entry name" value="SPORULATION PROTEIN YDCC"/>
    <property type="match status" value="1"/>
</dbReference>
<evidence type="ECO:0000256" key="1">
    <source>
        <dbReference type="SAM" id="SignalP"/>
    </source>
</evidence>
<gene>
    <name evidence="3" type="ORF">ADICEAN_02872</name>
</gene>
<sequence length="248" mass="28344">MKTFTTLLALLLLATGPLTAQTATEIVRLADEKMKGESSIGTFTMEIVRPSWKRSISMKSWTRGTDYSLTLITAPAAEKGKAFLMRQNEIWNWVPTVDRVIKLPPSMMMQSWMGSDFTNDDLVKQSSIVTDYTHTLVGEEKIEGREAWIIELRPRPDAPVVWGKIRAWITKGDYLQLKAEYYDEDDFLINTLLASQIKTLGGREIPSRLEMIPDGKPGHKTVLIYREIQFNQEIPDSFFSLQNLKRVQ</sequence>
<accession>M7NJK5</accession>
<comment type="caution">
    <text evidence="3">The sequence shown here is derived from an EMBL/GenBank/DDBJ whole genome shotgun (WGS) entry which is preliminary data.</text>
</comment>
<dbReference type="RefSeq" id="WP_009196259.1">
    <property type="nucleotide sequence ID" value="NZ_AODQ01000079.1"/>
</dbReference>
<keyword evidence="1" id="KW-0732">Signal</keyword>
<reference evidence="3 4" key="1">
    <citation type="journal article" date="2013" name="Genome Announc.">
        <title>Draft Genome Sequence of Cesiribacter andamanensis Strain AMV16T, Isolated from a Soil Sample from a Mud Volcano in the Andaman Islands, India.</title>
        <authorList>
            <person name="Shivaji S."/>
            <person name="Ara S."/>
            <person name="Begum Z."/>
            <person name="Srinivas T.N."/>
            <person name="Singh A."/>
            <person name="Kumar Pinnaka A."/>
        </authorList>
    </citation>
    <scope>NUCLEOTIDE SEQUENCE [LARGE SCALE GENOMIC DNA]</scope>
    <source>
        <strain evidence="3 4">AMV16</strain>
    </source>
</reference>
<keyword evidence="3" id="KW-0449">Lipoprotein</keyword>
<dbReference type="OrthoDB" id="9803781at2"/>
<feature type="chain" id="PRO_5004082209" evidence="1">
    <location>
        <begin position="21"/>
        <end position="248"/>
    </location>
</feature>
<dbReference type="eggNOG" id="COG2834">
    <property type="taxonomic scope" value="Bacteria"/>
</dbReference>
<dbReference type="InterPro" id="IPR033399">
    <property type="entry name" value="TP_0789-like"/>
</dbReference>
<protein>
    <submittedName>
        <fullName evidence="3">Outer membrane lipoprotein-sorting protein</fullName>
    </submittedName>
</protein>
<feature type="signal peptide" evidence="1">
    <location>
        <begin position="1"/>
        <end position="20"/>
    </location>
</feature>
<dbReference type="InterPro" id="IPR052944">
    <property type="entry name" value="Sporulation_related"/>
</dbReference>
<evidence type="ECO:0000313" key="3">
    <source>
        <dbReference type="EMBL" id="EMR01980.1"/>
    </source>
</evidence>
<dbReference type="PATRIC" id="fig|1279009.4.peg.2910"/>
<dbReference type="EMBL" id="AODQ01000079">
    <property type="protein sequence ID" value="EMR01980.1"/>
    <property type="molecule type" value="Genomic_DNA"/>
</dbReference>
<organism evidence="3 4">
    <name type="scientific">Cesiribacter andamanensis AMV16</name>
    <dbReference type="NCBI Taxonomy" id="1279009"/>
    <lineage>
        <taxon>Bacteria</taxon>
        <taxon>Pseudomonadati</taxon>
        <taxon>Bacteroidota</taxon>
        <taxon>Cytophagia</taxon>
        <taxon>Cytophagales</taxon>
        <taxon>Cesiribacteraceae</taxon>
        <taxon>Cesiribacter</taxon>
    </lineage>
</organism>
<dbReference type="Proteomes" id="UP000011910">
    <property type="component" value="Unassembled WGS sequence"/>
</dbReference>
<dbReference type="STRING" id="1279009.ADICEAN_02872"/>
<dbReference type="AlphaFoldDB" id="M7NJK5"/>
<dbReference type="Gene3D" id="2.50.20.10">
    <property type="entry name" value="Lipoprotein localisation LolA/LolB/LppX"/>
    <property type="match status" value="1"/>
</dbReference>
<proteinExistence type="predicted"/>
<feature type="domain" description="Uncharacterized protein TP-0789" evidence="2">
    <location>
        <begin position="64"/>
        <end position="246"/>
    </location>
</feature>
<evidence type="ECO:0000259" key="2">
    <source>
        <dbReference type="Pfam" id="PF17131"/>
    </source>
</evidence>
<dbReference type="Pfam" id="PF17131">
    <property type="entry name" value="LolA_like"/>
    <property type="match status" value="1"/>
</dbReference>
<keyword evidence="4" id="KW-1185">Reference proteome</keyword>
<evidence type="ECO:0000313" key="4">
    <source>
        <dbReference type="Proteomes" id="UP000011910"/>
    </source>
</evidence>
<dbReference type="PANTHER" id="PTHR37507">
    <property type="entry name" value="SPORULATION PROTEIN YDCC"/>
    <property type="match status" value="1"/>
</dbReference>
<dbReference type="CDD" id="cd16329">
    <property type="entry name" value="LolA_like"/>
    <property type="match status" value="1"/>
</dbReference>